<sequence>MYFVFQLLNKLLTAYSSGKFTILAEFCFSLKAVYFNPEFPEEFTNLVKYHVSSITEESSLTSCVVPVLTFRFLNMKSNVLSSKSTRSLTPLFANPMAATLESPYLAPYTVPLDLRVILRY</sequence>
<proteinExistence type="predicted"/>
<dbReference type="EMBL" id="GL732533">
    <property type="protein sequence ID" value="EFX84902.1"/>
    <property type="molecule type" value="Genomic_DNA"/>
</dbReference>
<dbReference type="AlphaFoldDB" id="E9G6A8"/>
<name>E9G6A8_DAPPU</name>
<dbReference type="KEGG" id="dpx:DAPPUDRAFT_314483"/>
<evidence type="ECO:0000313" key="1">
    <source>
        <dbReference type="EMBL" id="EFX84902.1"/>
    </source>
</evidence>
<dbReference type="InParanoid" id="E9G6A8"/>
<reference evidence="1 2" key="1">
    <citation type="journal article" date="2011" name="Science">
        <title>The ecoresponsive genome of Daphnia pulex.</title>
        <authorList>
            <person name="Colbourne J.K."/>
            <person name="Pfrender M.E."/>
            <person name="Gilbert D."/>
            <person name="Thomas W.K."/>
            <person name="Tucker A."/>
            <person name="Oakley T.H."/>
            <person name="Tokishita S."/>
            <person name="Aerts A."/>
            <person name="Arnold G.J."/>
            <person name="Basu M.K."/>
            <person name="Bauer D.J."/>
            <person name="Caceres C.E."/>
            <person name="Carmel L."/>
            <person name="Casola C."/>
            <person name="Choi J.H."/>
            <person name="Detter J.C."/>
            <person name="Dong Q."/>
            <person name="Dusheyko S."/>
            <person name="Eads B.D."/>
            <person name="Frohlich T."/>
            <person name="Geiler-Samerotte K.A."/>
            <person name="Gerlach D."/>
            <person name="Hatcher P."/>
            <person name="Jogdeo S."/>
            <person name="Krijgsveld J."/>
            <person name="Kriventseva E.V."/>
            <person name="Kultz D."/>
            <person name="Laforsch C."/>
            <person name="Lindquist E."/>
            <person name="Lopez J."/>
            <person name="Manak J.R."/>
            <person name="Muller J."/>
            <person name="Pangilinan J."/>
            <person name="Patwardhan R.P."/>
            <person name="Pitluck S."/>
            <person name="Pritham E.J."/>
            <person name="Rechtsteiner A."/>
            <person name="Rho M."/>
            <person name="Rogozin I.B."/>
            <person name="Sakarya O."/>
            <person name="Salamov A."/>
            <person name="Schaack S."/>
            <person name="Shapiro H."/>
            <person name="Shiga Y."/>
            <person name="Skalitzky C."/>
            <person name="Smith Z."/>
            <person name="Souvorov A."/>
            <person name="Sung W."/>
            <person name="Tang Z."/>
            <person name="Tsuchiya D."/>
            <person name="Tu H."/>
            <person name="Vos H."/>
            <person name="Wang M."/>
            <person name="Wolf Y.I."/>
            <person name="Yamagata H."/>
            <person name="Yamada T."/>
            <person name="Ye Y."/>
            <person name="Shaw J.R."/>
            <person name="Andrews J."/>
            <person name="Crease T.J."/>
            <person name="Tang H."/>
            <person name="Lucas S.M."/>
            <person name="Robertson H.M."/>
            <person name="Bork P."/>
            <person name="Koonin E.V."/>
            <person name="Zdobnov E.M."/>
            <person name="Grigoriev I.V."/>
            <person name="Lynch M."/>
            <person name="Boore J.L."/>
        </authorList>
    </citation>
    <scope>NUCLEOTIDE SEQUENCE [LARGE SCALE GENOMIC DNA]</scope>
</reference>
<gene>
    <name evidence="1" type="ORF">DAPPUDRAFT_314483</name>
</gene>
<protein>
    <submittedName>
        <fullName evidence="1">Uncharacterized protein</fullName>
    </submittedName>
</protein>
<accession>E9G6A8</accession>
<dbReference type="Proteomes" id="UP000000305">
    <property type="component" value="Unassembled WGS sequence"/>
</dbReference>
<evidence type="ECO:0000313" key="2">
    <source>
        <dbReference type="Proteomes" id="UP000000305"/>
    </source>
</evidence>
<organism evidence="1 2">
    <name type="scientific">Daphnia pulex</name>
    <name type="common">Water flea</name>
    <dbReference type="NCBI Taxonomy" id="6669"/>
    <lineage>
        <taxon>Eukaryota</taxon>
        <taxon>Metazoa</taxon>
        <taxon>Ecdysozoa</taxon>
        <taxon>Arthropoda</taxon>
        <taxon>Crustacea</taxon>
        <taxon>Branchiopoda</taxon>
        <taxon>Diplostraca</taxon>
        <taxon>Cladocera</taxon>
        <taxon>Anomopoda</taxon>
        <taxon>Daphniidae</taxon>
        <taxon>Daphnia</taxon>
    </lineage>
</organism>
<keyword evidence="2" id="KW-1185">Reference proteome</keyword>
<dbReference type="HOGENOM" id="CLU_2051931_0_0_1"/>